<proteinExistence type="predicted"/>
<dbReference type="AlphaFoldDB" id="F0WPV6"/>
<dbReference type="EMBL" id="FR824236">
    <property type="protein sequence ID" value="CCA23357.1"/>
    <property type="molecule type" value="Genomic_DNA"/>
</dbReference>
<reference evidence="1" key="1">
    <citation type="journal article" date="2011" name="PLoS Biol.">
        <title>Gene gain and loss during evolution of obligate parasitism in the white rust pathogen of Arabidopsis thaliana.</title>
        <authorList>
            <person name="Kemen E."/>
            <person name="Gardiner A."/>
            <person name="Schultz-Larsen T."/>
            <person name="Kemen A.C."/>
            <person name="Balmuth A.L."/>
            <person name="Robert-Seilaniantz A."/>
            <person name="Bailey K."/>
            <person name="Holub E."/>
            <person name="Studholme D.J."/>
            <person name="Maclean D."/>
            <person name="Jones J.D."/>
        </authorList>
    </citation>
    <scope>NUCLEOTIDE SEQUENCE</scope>
</reference>
<organism evidence="1">
    <name type="scientific">Albugo laibachii Nc14</name>
    <dbReference type="NCBI Taxonomy" id="890382"/>
    <lineage>
        <taxon>Eukaryota</taxon>
        <taxon>Sar</taxon>
        <taxon>Stramenopiles</taxon>
        <taxon>Oomycota</taxon>
        <taxon>Peronosporomycetes</taxon>
        <taxon>Albuginales</taxon>
        <taxon>Albuginaceae</taxon>
        <taxon>Albugo</taxon>
    </lineage>
</organism>
<reference evidence="1" key="2">
    <citation type="submission" date="2011-02" db="EMBL/GenBank/DDBJ databases">
        <authorList>
            <person name="MacLean D."/>
        </authorList>
    </citation>
    <scope>NUCLEOTIDE SEQUENCE</scope>
</reference>
<dbReference type="HOGENOM" id="CLU_2709988_0_0_1"/>
<sequence length="73" mass="8092">MGQSEASSSCLLSYITAIISEQIRRQLTANSSCYVKILSVAGDNASCMSNNHSDEFLCLHDRIIEPNRTLDLR</sequence>
<accession>F0WPV6</accession>
<protein>
    <submittedName>
        <fullName evidence="1">AlNc14C191G8447 protein</fullName>
    </submittedName>
</protein>
<evidence type="ECO:0000313" key="1">
    <source>
        <dbReference type="EMBL" id="CCA23357.1"/>
    </source>
</evidence>
<gene>
    <name evidence="1" type="primary">AlNc14C191G8447</name>
    <name evidence="1" type="ORF">ALNC14_095000</name>
</gene>
<name>F0WPV6_9STRA</name>